<keyword evidence="4 9" id="KW-1133">Transmembrane helix</keyword>
<feature type="transmembrane region" description="Helical" evidence="9">
    <location>
        <begin position="261"/>
        <end position="280"/>
    </location>
</feature>
<evidence type="ECO:0000313" key="13">
    <source>
        <dbReference type="Proteomes" id="UP000549394"/>
    </source>
</evidence>
<dbReference type="AlphaFoldDB" id="A0A7I8VUD9"/>
<dbReference type="SUPFAM" id="SSF53850">
    <property type="entry name" value="Periplasmic binding protein-like II"/>
    <property type="match status" value="1"/>
</dbReference>
<feature type="region of interest" description="Disordered" evidence="8">
    <location>
        <begin position="25"/>
        <end position="59"/>
    </location>
</feature>
<evidence type="ECO:0000256" key="4">
    <source>
        <dbReference type="ARBA" id="ARBA00022989"/>
    </source>
</evidence>
<comment type="subcellular location">
    <subcellularLocation>
        <location evidence="1">Membrane</location>
        <topology evidence="1">Multi-pass membrane protein</topology>
    </subcellularLocation>
</comment>
<dbReference type="PANTHER" id="PTHR11537">
    <property type="entry name" value="VOLTAGE-GATED POTASSIUM CHANNEL"/>
    <property type="match status" value="1"/>
</dbReference>
<comment type="caution">
    <text evidence="12">The sequence shown here is derived from an EMBL/GenBank/DDBJ whole genome shotgun (WGS) entry which is preliminary data.</text>
</comment>
<keyword evidence="3 9" id="KW-0812">Transmembrane</keyword>
<proteinExistence type="predicted"/>
<accession>A0A7I8VUD9</accession>
<evidence type="ECO:0000313" key="12">
    <source>
        <dbReference type="EMBL" id="CAD5119950.1"/>
    </source>
</evidence>
<feature type="transmembrane region" description="Helical" evidence="9">
    <location>
        <begin position="191"/>
        <end position="216"/>
    </location>
</feature>
<evidence type="ECO:0000256" key="8">
    <source>
        <dbReference type="SAM" id="MobiDB-lite"/>
    </source>
</evidence>
<dbReference type="GO" id="GO:0015276">
    <property type="term" value="F:ligand-gated monoatomic ion channel activity"/>
    <property type="evidence" value="ECO:0007669"/>
    <property type="project" value="InterPro"/>
</dbReference>
<keyword evidence="7" id="KW-0407">Ion channel</keyword>
<dbReference type="Proteomes" id="UP000549394">
    <property type="component" value="Unassembled WGS sequence"/>
</dbReference>
<evidence type="ECO:0000256" key="10">
    <source>
        <dbReference type="SAM" id="SignalP"/>
    </source>
</evidence>
<dbReference type="PANTHER" id="PTHR11537:SF252">
    <property type="entry name" value="POTASSIUM VOLTAGE-GATED CHANNEL PROTEIN SHAW"/>
    <property type="match status" value="1"/>
</dbReference>
<evidence type="ECO:0000256" key="1">
    <source>
        <dbReference type="ARBA" id="ARBA00004141"/>
    </source>
</evidence>
<dbReference type="OrthoDB" id="5953876at2759"/>
<evidence type="ECO:0000259" key="11">
    <source>
        <dbReference type="Pfam" id="PF07885"/>
    </source>
</evidence>
<gene>
    <name evidence="12" type="ORF">DGYR_LOCUS8123</name>
</gene>
<feature type="signal peptide" evidence="10">
    <location>
        <begin position="1"/>
        <end position="22"/>
    </location>
</feature>
<evidence type="ECO:0000256" key="3">
    <source>
        <dbReference type="ARBA" id="ARBA00022692"/>
    </source>
</evidence>
<keyword evidence="6 9" id="KW-0472">Membrane</keyword>
<dbReference type="PRINTS" id="PR00169">
    <property type="entry name" value="KCHANNEL"/>
</dbReference>
<dbReference type="GO" id="GO:0005251">
    <property type="term" value="F:delayed rectifier potassium channel activity"/>
    <property type="evidence" value="ECO:0007669"/>
    <property type="project" value="TreeGrafter"/>
</dbReference>
<dbReference type="GO" id="GO:0001508">
    <property type="term" value="P:action potential"/>
    <property type="evidence" value="ECO:0007669"/>
    <property type="project" value="TreeGrafter"/>
</dbReference>
<sequence>MYYFFREIFVIAGIFILTTISAQPNGMSPPDEKGPPQPPKNRDKGINSTEDESESFPDPYNRHYSIEEYEAAQACSDQTYLTAGWYQSQPFIYLDEWNNVTGPYVSMLQNVVKICCGKYGIVEFKERYLHQPNMESFYENETFLVPVAYTTLSMVTEPNLEDSKYMPVVESPGAIIIRNKKKFQVTPGLDIIIAGWPLLVLIIISALYAGLLMWVLDCRCNPEQFPREFHSGMWEGFWWAFVTMTTVGYGDKAPMSVSARILGIIWILVGLVILSIFTAAMTSSLTDAGKDDKNLKDVDVAVVNGSHQYQLAIAHGGNPKIYENIEDIIYDVTDGYINYALIEHYSAMYSLNTHMKTNGKVKDSIEIVGEIQDPSSYGIRLLRNKRKSCFFETIMRVRHKISALIMTNATALRAITSKGLSSSEAKAVFQNIDWIALLVMGGIWLLLCFILLIWQFGIRNRLKVTDVFYKRNESRKPPIRSISQQHVLSSPGFPKKRTLSDNQTNITEVD</sequence>
<feature type="domain" description="Potassium channel" evidence="11">
    <location>
        <begin position="207"/>
        <end position="285"/>
    </location>
</feature>
<keyword evidence="5" id="KW-0406">Ion transport</keyword>
<dbReference type="InterPro" id="IPR013099">
    <property type="entry name" value="K_chnl_dom"/>
</dbReference>
<dbReference type="Pfam" id="PF07885">
    <property type="entry name" value="Ion_trans_2"/>
    <property type="match status" value="1"/>
</dbReference>
<feature type="chain" id="PRO_5029471521" evidence="10">
    <location>
        <begin position="23"/>
        <end position="510"/>
    </location>
</feature>
<feature type="compositionally biased region" description="Basic and acidic residues" evidence="8">
    <location>
        <begin position="30"/>
        <end position="45"/>
    </location>
</feature>
<dbReference type="EMBL" id="CAJFCJ010000011">
    <property type="protein sequence ID" value="CAD5119950.1"/>
    <property type="molecule type" value="Genomic_DNA"/>
</dbReference>
<evidence type="ECO:0000256" key="2">
    <source>
        <dbReference type="ARBA" id="ARBA00022448"/>
    </source>
</evidence>
<organism evidence="12 13">
    <name type="scientific">Dimorphilus gyrociliatus</name>
    <dbReference type="NCBI Taxonomy" id="2664684"/>
    <lineage>
        <taxon>Eukaryota</taxon>
        <taxon>Metazoa</taxon>
        <taxon>Spiralia</taxon>
        <taxon>Lophotrochozoa</taxon>
        <taxon>Annelida</taxon>
        <taxon>Polychaeta</taxon>
        <taxon>Polychaeta incertae sedis</taxon>
        <taxon>Dinophilidae</taxon>
        <taxon>Dimorphilus</taxon>
    </lineage>
</organism>
<dbReference type="GO" id="GO:0008076">
    <property type="term" value="C:voltage-gated potassium channel complex"/>
    <property type="evidence" value="ECO:0007669"/>
    <property type="project" value="InterPro"/>
</dbReference>
<evidence type="ECO:0000256" key="5">
    <source>
        <dbReference type="ARBA" id="ARBA00023065"/>
    </source>
</evidence>
<evidence type="ECO:0000256" key="6">
    <source>
        <dbReference type="ARBA" id="ARBA00023136"/>
    </source>
</evidence>
<dbReference type="Gene3D" id="1.10.287.70">
    <property type="match status" value="1"/>
</dbReference>
<feature type="transmembrane region" description="Helical" evidence="9">
    <location>
        <begin position="432"/>
        <end position="454"/>
    </location>
</feature>
<dbReference type="SUPFAM" id="SSF81324">
    <property type="entry name" value="Voltage-gated potassium channels"/>
    <property type="match status" value="1"/>
</dbReference>
<keyword evidence="13" id="KW-1185">Reference proteome</keyword>
<dbReference type="InterPro" id="IPR028325">
    <property type="entry name" value="VG_K_chnl"/>
</dbReference>
<keyword evidence="2" id="KW-0813">Transport</keyword>
<name>A0A7I8VUD9_9ANNE</name>
<reference evidence="12 13" key="1">
    <citation type="submission" date="2020-08" db="EMBL/GenBank/DDBJ databases">
        <authorList>
            <person name="Hejnol A."/>
        </authorList>
    </citation>
    <scope>NUCLEOTIDE SEQUENCE [LARGE SCALE GENOMIC DNA]</scope>
</reference>
<keyword evidence="10" id="KW-0732">Signal</keyword>
<evidence type="ECO:0000256" key="7">
    <source>
        <dbReference type="ARBA" id="ARBA00023303"/>
    </source>
</evidence>
<evidence type="ECO:0000256" key="9">
    <source>
        <dbReference type="SAM" id="Phobius"/>
    </source>
</evidence>
<protein>
    <submittedName>
        <fullName evidence="12">DgyrCDS8531</fullName>
    </submittedName>
</protein>